<sequence length="46" mass="5131">MLELIGLILALALLGIIVRIGKWLMEIGVYALIFVLLILFFIISNS</sequence>
<organism evidence="2 3">
    <name type="scientific">Desulfonema magnum</name>
    <dbReference type="NCBI Taxonomy" id="45655"/>
    <lineage>
        <taxon>Bacteria</taxon>
        <taxon>Pseudomonadati</taxon>
        <taxon>Thermodesulfobacteriota</taxon>
        <taxon>Desulfobacteria</taxon>
        <taxon>Desulfobacterales</taxon>
        <taxon>Desulfococcaceae</taxon>
        <taxon>Desulfonema</taxon>
    </lineage>
</organism>
<dbReference type="RefSeq" id="WP_207678637.1">
    <property type="nucleotide sequence ID" value="NZ_CP061800.1"/>
</dbReference>
<keyword evidence="1" id="KW-1133">Transmembrane helix</keyword>
<protein>
    <submittedName>
        <fullName evidence="2">Uncharacterized protein</fullName>
    </submittedName>
</protein>
<name>A0A975BS68_9BACT</name>
<evidence type="ECO:0000256" key="1">
    <source>
        <dbReference type="SAM" id="Phobius"/>
    </source>
</evidence>
<evidence type="ECO:0000313" key="2">
    <source>
        <dbReference type="EMBL" id="QTA90423.1"/>
    </source>
</evidence>
<keyword evidence="1" id="KW-0472">Membrane</keyword>
<dbReference type="KEGG" id="dmm:dnm_064840"/>
<proteinExistence type="predicted"/>
<gene>
    <name evidence="2" type="ORF">dnm_064840</name>
</gene>
<keyword evidence="1" id="KW-0812">Transmembrane</keyword>
<evidence type="ECO:0000313" key="3">
    <source>
        <dbReference type="Proteomes" id="UP000663722"/>
    </source>
</evidence>
<feature type="transmembrane region" description="Helical" evidence="1">
    <location>
        <begin position="29"/>
        <end position="45"/>
    </location>
</feature>
<accession>A0A975BS68</accession>
<dbReference type="AlphaFoldDB" id="A0A975BS68"/>
<dbReference type="Proteomes" id="UP000663722">
    <property type="component" value="Chromosome"/>
</dbReference>
<reference evidence="2" key="1">
    <citation type="journal article" date="2021" name="Microb. Physiol.">
        <title>Proteogenomic Insights into the Physiology of Marine, Sulfate-Reducing, Filamentous Desulfonema limicola and Desulfonema magnum.</title>
        <authorList>
            <person name="Schnaars V."/>
            <person name="Wohlbrand L."/>
            <person name="Scheve S."/>
            <person name="Hinrichs C."/>
            <person name="Reinhardt R."/>
            <person name="Rabus R."/>
        </authorList>
    </citation>
    <scope>NUCLEOTIDE SEQUENCE</scope>
    <source>
        <strain evidence="2">4be13</strain>
    </source>
</reference>
<keyword evidence="3" id="KW-1185">Reference proteome</keyword>
<dbReference type="EMBL" id="CP061800">
    <property type="protein sequence ID" value="QTA90423.1"/>
    <property type="molecule type" value="Genomic_DNA"/>
</dbReference>